<organism evidence="2 3">
    <name type="scientific">Flintibacter hominis</name>
    <dbReference type="NCBI Taxonomy" id="2763048"/>
    <lineage>
        <taxon>Bacteria</taxon>
        <taxon>Bacillati</taxon>
        <taxon>Bacillota</taxon>
        <taxon>Clostridia</taxon>
        <taxon>Eubacteriales</taxon>
        <taxon>Flintibacter</taxon>
    </lineage>
</organism>
<evidence type="ECO:0000256" key="1">
    <source>
        <dbReference type="ARBA" id="ARBA00006479"/>
    </source>
</evidence>
<evidence type="ECO:0000313" key="2">
    <source>
        <dbReference type="EMBL" id="MBC5721760.1"/>
    </source>
</evidence>
<dbReference type="InterPro" id="IPR000600">
    <property type="entry name" value="ROK"/>
</dbReference>
<dbReference type="Proteomes" id="UP000628736">
    <property type="component" value="Unassembled WGS sequence"/>
</dbReference>
<dbReference type="AlphaFoldDB" id="A0A8J6M2G5"/>
<sequence length="316" mass="33296">MYYVGIDVGGTNLVAGLVDREGSILRKAGVPVDKSLDGAGLCRQLVRLAVEVCREEGVALDQIQAVGAGFPGLVDNRTGVVVQTANMPFRDTPVRQLFQQEWDVPFFLGNDANCAAIGEYWAGAAKGCDPAVVVTLGTGIGSGMVVGGRLFTGYANSGMEAGHMIIQPGGVPCGCGNHGCWEQYGSATALIRMTRQAMEQDRHSVLWELCGGDLSKVQGRTAFQGARQGDGAALRVLENYRQGLSIGLIDLVNILQPQIICLGGGISNADDDLLLTPLRELVKKGSYDKSMPTRLERAALGNDAGVVGAALLCDMI</sequence>
<accession>A0A8J6M2G5</accession>
<proteinExistence type="inferred from homology"/>
<dbReference type="Pfam" id="PF00480">
    <property type="entry name" value="ROK"/>
    <property type="match status" value="1"/>
</dbReference>
<dbReference type="PANTHER" id="PTHR18964:SF149">
    <property type="entry name" value="BIFUNCTIONAL UDP-N-ACETYLGLUCOSAMINE 2-EPIMERASE_N-ACETYLMANNOSAMINE KINASE"/>
    <property type="match status" value="1"/>
</dbReference>
<comment type="similarity">
    <text evidence="1">Belongs to the ROK (NagC/XylR) family.</text>
</comment>
<reference evidence="2" key="1">
    <citation type="submission" date="2020-08" db="EMBL/GenBank/DDBJ databases">
        <title>Genome public.</title>
        <authorList>
            <person name="Liu C."/>
            <person name="Sun Q."/>
        </authorList>
    </citation>
    <scope>NUCLEOTIDE SEQUENCE</scope>
    <source>
        <strain evidence="2">NSJ-23</strain>
    </source>
</reference>
<evidence type="ECO:0000313" key="3">
    <source>
        <dbReference type="Proteomes" id="UP000628736"/>
    </source>
</evidence>
<dbReference type="Gene3D" id="3.30.420.40">
    <property type="match status" value="2"/>
</dbReference>
<dbReference type="SUPFAM" id="SSF53067">
    <property type="entry name" value="Actin-like ATPase domain"/>
    <property type="match status" value="1"/>
</dbReference>
<dbReference type="EMBL" id="JACOPO010000001">
    <property type="protein sequence ID" value="MBC5721760.1"/>
    <property type="molecule type" value="Genomic_DNA"/>
</dbReference>
<dbReference type="InterPro" id="IPR043129">
    <property type="entry name" value="ATPase_NBD"/>
</dbReference>
<gene>
    <name evidence="2" type="ORF">H8S11_02855</name>
</gene>
<comment type="caution">
    <text evidence="2">The sequence shown here is derived from an EMBL/GenBank/DDBJ whole genome shotgun (WGS) entry which is preliminary data.</text>
</comment>
<keyword evidence="3" id="KW-1185">Reference proteome</keyword>
<dbReference type="RefSeq" id="WP_186852164.1">
    <property type="nucleotide sequence ID" value="NZ_JACOPO010000001.1"/>
</dbReference>
<name>A0A8J6M2G5_9FIRM</name>
<dbReference type="PANTHER" id="PTHR18964">
    <property type="entry name" value="ROK (REPRESSOR, ORF, KINASE) FAMILY"/>
    <property type="match status" value="1"/>
</dbReference>
<protein>
    <submittedName>
        <fullName evidence="2">ROK family protein</fullName>
    </submittedName>
</protein>